<keyword evidence="1" id="KW-1133">Transmembrane helix</keyword>
<keyword evidence="3" id="KW-1185">Reference proteome</keyword>
<feature type="transmembrane region" description="Helical" evidence="1">
    <location>
        <begin position="85"/>
        <end position="105"/>
    </location>
</feature>
<evidence type="ECO:0000256" key="1">
    <source>
        <dbReference type="SAM" id="Phobius"/>
    </source>
</evidence>
<protein>
    <submittedName>
        <fullName evidence="2">Uncharacterized protein</fullName>
    </submittedName>
</protein>
<proteinExistence type="predicted"/>
<comment type="caution">
    <text evidence="2">The sequence shown here is derived from an EMBL/GenBank/DDBJ whole genome shotgun (WGS) entry which is preliminary data.</text>
</comment>
<name>A0AAD5DTX9_9CHLO</name>
<accession>A0AAD5DTX9</accession>
<evidence type="ECO:0000313" key="2">
    <source>
        <dbReference type="EMBL" id="KAI7843597.1"/>
    </source>
</evidence>
<evidence type="ECO:0000313" key="3">
    <source>
        <dbReference type="Proteomes" id="UP001205105"/>
    </source>
</evidence>
<dbReference type="Proteomes" id="UP001205105">
    <property type="component" value="Unassembled WGS sequence"/>
</dbReference>
<dbReference type="AlphaFoldDB" id="A0AAD5DTX9"/>
<dbReference type="EMBL" id="JADXDR010000037">
    <property type="protein sequence ID" value="KAI7843597.1"/>
    <property type="molecule type" value="Genomic_DNA"/>
</dbReference>
<organism evidence="2 3">
    <name type="scientific">Chlorella ohadii</name>
    <dbReference type="NCBI Taxonomy" id="2649997"/>
    <lineage>
        <taxon>Eukaryota</taxon>
        <taxon>Viridiplantae</taxon>
        <taxon>Chlorophyta</taxon>
        <taxon>core chlorophytes</taxon>
        <taxon>Trebouxiophyceae</taxon>
        <taxon>Chlorellales</taxon>
        <taxon>Chlorellaceae</taxon>
        <taxon>Chlorella clade</taxon>
        <taxon>Chlorella</taxon>
    </lineage>
</organism>
<sequence length="124" mass="13735">MIGPFTGLVLSVLLLVGARYYTSGWVRWLADASILNEMGWQQLLEKTLLPVFNRLYASYNLPPQQAAAFAAQAAAVRSRGIPLEALVYAILALLCAYVAVFLNFLKSFALWVEAVIELRSGSRR</sequence>
<reference evidence="2" key="1">
    <citation type="submission" date="2020-11" db="EMBL/GenBank/DDBJ databases">
        <title>Chlorella ohadii genome sequencing and assembly.</title>
        <authorList>
            <person name="Murik O."/>
            <person name="Treves H."/>
            <person name="Kedem I."/>
            <person name="Shotland Y."/>
            <person name="Kaplan A."/>
        </authorList>
    </citation>
    <scope>NUCLEOTIDE SEQUENCE</scope>
    <source>
        <strain evidence="2">1</strain>
    </source>
</reference>
<keyword evidence="1" id="KW-0472">Membrane</keyword>
<gene>
    <name evidence="2" type="ORF">COHA_002839</name>
</gene>
<keyword evidence="1" id="KW-0812">Transmembrane</keyword>